<feature type="domain" description="PBP" evidence="1">
    <location>
        <begin position="36"/>
        <end position="253"/>
    </location>
</feature>
<feature type="non-terminal residue" evidence="2">
    <location>
        <position position="1"/>
    </location>
</feature>
<dbReference type="PANTHER" id="PTHR37945:SF1">
    <property type="entry name" value="EXTRACELLULAR TUNGSTATE BINDING PROTEIN"/>
    <property type="match status" value="1"/>
</dbReference>
<dbReference type="PANTHER" id="PTHR37945">
    <property type="entry name" value="EXTRACELLULAR TUNGSTATE BINDING PROTEIN"/>
    <property type="match status" value="1"/>
</dbReference>
<evidence type="ECO:0000259" key="1">
    <source>
        <dbReference type="Pfam" id="PF12849"/>
    </source>
</evidence>
<reference evidence="2" key="1">
    <citation type="journal article" date="2014" name="Front. Microbiol.">
        <title>High frequency of phylogenetically diverse reductive dehalogenase-homologous genes in deep subseafloor sedimentary metagenomes.</title>
        <authorList>
            <person name="Kawai M."/>
            <person name="Futagami T."/>
            <person name="Toyoda A."/>
            <person name="Takaki Y."/>
            <person name="Nishi S."/>
            <person name="Hori S."/>
            <person name="Arai W."/>
            <person name="Tsubouchi T."/>
            <person name="Morono Y."/>
            <person name="Uchiyama I."/>
            <person name="Ito T."/>
            <person name="Fujiyama A."/>
            <person name="Inagaki F."/>
            <person name="Takami H."/>
        </authorList>
    </citation>
    <scope>NUCLEOTIDE SEQUENCE</scope>
    <source>
        <strain evidence="2">Expedition CK06-06</strain>
    </source>
</reference>
<evidence type="ECO:0000313" key="2">
    <source>
        <dbReference type="EMBL" id="GAH29246.1"/>
    </source>
</evidence>
<dbReference type="AlphaFoldDB" id="X1E7J3"/>
<gene>
    <name evidence="2" type="ORF">S03H2_05919</name>
</gene>
<protein>
    <recommendedName>
        <fullName evidence="1">PBP domain-containing protein</fullName>
    </recommendedName>
</protein>
<dbReference type="InterPro" id="IPR024370">
    <property type="entry name" value="PBP_domain"/>
</dbReference>
<dbReference type="Pfam" id="PF12849">
    <property type="entry name" value="PBP_like_2"/>
    <property type="match status" value="1"/>
</dbReference>
<comment type="caution">
    <text evidence="2">The sequence shown here is derived from an EMBL/GenBank/DDBJ whole genome shotgun (WGS) entry which is preliminary data.</text>
</comment>
<proteinExistence type="predicted"/>
<dbReference type="InterPro" id="IPR052738">
    <property type="entry name" value="ABC-Tungstate_binding"/>
</dbReference>
<dbReference type="SUPFAM" id="SSF53850">
    <property type="entry name" value="Periplasmic binding protein-like II"/>
    <property type="match status" value="1"/>
</dbReference>
<dbReference type="EMBL" id="BARU01002524">
    <property type="protein sequence ID" value="GAH29246.1"/>
    <property type="molecule type" value="Genomic_DNA"/>
</dbReference>
<sequence length="276" mass="30384">KETSMKKNIIFKAVFLFAVSMILISSVYASPIHLKLATTTSTENSGLLEVLLPPFEENFGSKVDVIAVGTGKALALGENGDVDVVLVHARAAEDKFIGEGHGVNRRDVMFNDFIILGPLNDPAEIKRESNVTLALKKIADCNAYFVSRGDDSGTHKKEKSLWQKAGITPEGKWYMEIGQGMGAALQVANERQAYVLCDRGTFLAYKNKIDLIILSEGDALLFNPYGIMAVNPARYSHVKYIEAMQLIAWVTSVEGQKIIGEYKKEGEILFHPMAIK</sequence>
<organism evidence="2">
    <name type="scientific">marine sediment metagenome</name>
    <dbReference type="NCBI Taxonomy" id="412755"/>
    <lineage>
        <taxon>unclassified sequences</taxon>
        <taxon>metagenomes</taxon>
        <taxon>ecological metagenomes</taxon>
    </lineage>
</organism>
<dbReference type="Gene3D" id="3.40.190.10">
    <property type="entry name" value="Periplasmic binding protein-like II"/>
    <property type="match status" value="2"/>
</dbReference>
<name>X1E7J3_9ZZZZ</name>
<accession>X1E7J3</accession>